<dbReference type="PANTHER" id="PTHR30537">
    <property type="entry name" value="HTH-TYPE TRANSCRIPTIONAL REGULATOR"/>
    <property type="match status" value="1"/>
</dbReference>
<dbReference type="EMBL" id="JABWRE020000001">
    <property type="protein sequence ID" value="MBV4537909.1"/>
    <property type="molecule type" value="Genomic_DNA"/>
</dbReference>
<dbReference type="GO" id="GO:0003700">
    <property type="term" value="F:DNA-binding transcription factor activity"/>
    <property type="evidence" value="ECO:0007669"/>
    <property type="project" value="InterPro"/>
</dbReference>
<keyword evidence="2" id="KW-0805">Transcription regulation</keyword>
<dbReference type="SUPFAM" id="SSF53850">
    <property type="entry name" value="Periplasmic binding protein-like II"/>
    <property type="match status" value="1"/>
</dbReference>
<dbReference type="InterPro" id="IPR036390">
    <property type="entry name" value="WH_DNA-bd_sf"/>
</dbReference>
<evidence type="ECO:0000256" key="2">
    <source>
        <dbReference type="ARBA" id="ARBA00023015"/>
    </source>
</evidence>
<dbReference type="AlphaFoldDB" id="A0A923FWH6"/>
<dbReference type="Gene3D" id="1.10.10.10">
    <property type="entry name" value="Winged helix-like DNA-binding domain superfamily/Winged helix DNA-binding domain"/>
    <property type="match status" value="1"/>
</dbReference>
<dbReference type="GO" id="GO:0006351">
    <property type="term" value="P:DNA-templated transcription"/>
    <property type="evidence" value="ECO:0007669"/>
    <property type="project" value="TreeGrafter"/>
</dbReference>
<sequence>MPSDNLRDIQAFLAIAQERSFTRAAAKLGVSQSALSHTLRALESRLGLRLLTRTTRSVSPTEAGERLIASVAPRFEAIREELVSFEELRDKPAGTVCINASEFAITTMLWPKLSELQPKYPDVKIELSIDPGVGEVAVEGFDAGVRFGDQIARGMIAVRISSDVRMAVGRNAKVVPSSRSARAMSYGALQAMLTIAKCKCVGGGVKKGHCDIFIEKRSESL</sequence>
<reference evidence="6" key="2">
    <citation type="submission" date="2020-07" db="EMBL/GenBank/DDBJ databases">
        <authorList>
            <person name="Lood C."/>
            <person name="Girard L."/>
        </authorList>
    </citation>
    <scope>NUCLEOTIDE SEQUENCE</scope>
    <source>
        <strain evidence="6">SWRI10</strain>
    </source>
</reference>
<evidence type="ECO:0000256" key="4">
    <source>
        <dbReference type="ARBA" id="ARBA00023163"/>
    </source>
</evidence>
<dbReference type="PRINTS" id="PR00039">
    <property type="entry name" value="HTHLYSR"/>
</dbReference>
<dbReference type="PANTHER" id="PTHR30537:SF1">
    <property type="entry name" value="HTH-TYPE TRANSCRIPTIONAL REGULATOR PGRR"/>
    <property type="match status" value="1"/>
</dbReference>
<reference evidence="6" key="1">
    <citation type="journal article" date="2020" name="Microorganisms">
        <title>Reliable Identification of Environmental Pseudomonas Isolates Using the rpoD Gene.</title>
        <authorList>
            <consortium name="The Broad Institute Genome Sequencing Platform"/>
            <person name="Girard L."/>
            <person name="Lood C."/>
            <person name="Rokni-Zadeh H."/>
            <person name="van Noort V."/>
            <person name="Lavigne R."/>
            <person name="De Mot R."/>
        </authorList>
    </citation>
    <scope>NUCLEOTIDE SEQUENCE</scope>
    <source>
        <strain evidence="6">SWRI10</strain>
    </source>
</reference>
<dbReference type="PROSITE" id="PS50931">
    <property type="entry name" value="HTH_LYSR"/>
    <property type="match status" value="1"/>
</dbReference>
<evidence type="ECO:0000259" key="5">
    <source>
        <dbReference type="PROSITE" id="PS50931"/>
    </source>
</evidence>
<proteinExistence type="inferred from homology"/>
<feature type="domain" description="HTH lysR-type" evidence="5">
    <location>
        <begin position="4"/>
        <end position="61"/>
    </location>
</feature>
<dbReference type="FunFam" id="1.10.10.10:FF:000001">
    <property type="entry name" value="LysR family transcriptional regulator"/>
    <property type="match status" value="1"/>
</dbReference>
<evidence type="ECO:0000313" key="6">
    <source>
        <dbReference type="EMBL" id="MBC3440186.1"/>
    </source>
</evidence>
<reference evidence="7" key="3">
    <citation type="submission" date="2021-06" db="EMBL/GenBank/DDBJ databases">
        <title>Updating the genus Pseudomonas: Description of 43 new species and partition of the Pseudomonas putida group.</title>
        <authorList>
            <person name="Girard L."/>
            <person name="Lood C."/>
            <person name="Vandamme P."/>
            <person name="Rokni-Zadeh H."/>
            <person name="Van Noort V."/>
            <person name="Hofte M."/>
            <person name="Lavigne R."/>
            <person name="De Mot R."/>
        </authorList>
    </citation>
    <scope>NUCLEOTIDE SEQUENCE</scope>
    <source>
        <strain evidence="7">SWRI10</strain>
    </source>
</reference>
<dbReference type="InterPro" id="IPR036388">
    <property type="entry name" value="WH-like_DNA-bd_sf"/>
</dbReference>
<keyword evidence="4" id="KW-0804">Transcription</keyword>
<keyword evidence="3" id="KW-0238">DNA-binding</keyword>
<dbReference type="InterPro" id="IPR000847">
    <property type="entry name" value="LysR_HTH_N"/>
</dbReference>
<organism evidence="6">
    <name type="scientific">Pseudomonas urmiensis</name>
    <dbReference type="NCBI Taxonomy" id="2745493"/>
    <lineage>
        <taxon>Bacteria</taxon>
        <taxon>Pseudomonadati</taxon>
        <taxon>Pseudomonadota</taxon>
        <taxon>Gammaproteobacteria</taxon>
        <taxon>Pseudomonadales</taxon>
        <taxon>Pseudomonadaceae</taxon>
        <taxon>Pseudomonas</taxon>
    </lineage>
</organism>
<evidence type="ECO:0000256" key="1">
    <source>
        <dbReference type="ARBA" id="ARBA00009437"/>
    </source>
</evidence>
<dbReference type="Pfam" id="PF00126">
    <property type="entry name" value="HTH_1"/>
    <property type="match status" value="1"/>
</dbReference>
<dbReference type="EMBL" id="JABWRE010000003">
    <property type="protein sequence ID" value="MBC3440186.1"/>
    <property type="molecule type" value="Genomic_DNA"/>
</dbReference>
<comment type="similarity">
    <text evidence="1">Belongs to the LysR transcriptional regulatory family.</text>
</comment>
<accession>A0A923FWH6</accession>
<name>A0A923FWH6_9PSED</name>
<gene>
    <name evidence="7" type="ORF">HU737_018225</name>
    <name evidence="6" type="ORF">HU737_05815</name>
</gene>
<comment type="caution">
    <text evidence="6">The sequence shown here is derived from an EMBL/GenBank/DDBJ whole genome shotgun (WGS) entry which is preliminary data.</text>
</comment>
<dbReference type="InterPro" id="IPR058163">
    <property type="entry name" value="LysR-type_TF_proteobact-type"/>
</dbReference>
<dbReference type="Gene3D" id="3.40.190.290">
    <property type="match status" value="1"/>
</dbReference>
<evidence type="ECO:0000256" key="3">
    <source>
        <dbReference type="ARBA" id="ARBA00023125"/>
    </source>
</evidence>
<dbReference type="Proteomes" id="UP000599879">
    <property type="component" value="Unassembled WGS sequence"/>
</dbReference>
<protein>
    <submittedName>
        <fullName evidence="6">LysR family transcriptional regulator</fullName>
    </submittedName>
</protein>
<evidence type="ECO:0000313" key="7">
    <source>
        <dbReference type="EMBL" id="MBV4537909.1"/>
    </source>
</evidence>
<dbReference type="SUPFAM" id="SSF46785">
    <property type="entry name" value="Winged helix' DNA-binding domain"/>
    <property type="match status" value="1"/>
</dbReference>
<dbReference type="GO" id="GO:0043565">
    <property type="term" value="F:sequence-specific DNA binding"/>
    <property type="evidence" value="ECO:0007669"/>
    <property type="project" value="TreeGrafter"/>
</dbReference>